<dbReference type="GO" id="GO:0005507">
    <property type="term" value="F:copper ion binding"/>
    <property type="evidence" value="ECO:0007669"/>
    <property type="project" value="InterPro"/>
</dbReference>
<dbReference type="InterPro" id="IPR014755">
    <property type="entry name" value="Cu-Rt/internalin_Ig-like"/>
</dbReference>
<keyword evidence="4" id="KW-0479">Metal-binding</keyword>
<feature type="transmembrane region" description="Helical" evidence="10">
    <location>
        <begin position="148"/>
        <end position="174"/>
    </location>
</feature>
<gene>
    <name evidence="13" type="ORF">Rleg9DRAFT_4872</name>
</gene>
<evidence type="ECO:0000256" key="8">
    <source>
        <dbReference type="ARBA" id="ARBA00023136"/>
    </source>
</evidence>
<evidence type="ECO:0000256" key="2">
    <source>
        <dbReference type="ARBA" id="ARBA00022475"/>
    </source>
</evidence>
<evidence type="ECO:0000256" key="3">
    <source>
        <dbReference type="ARBA" id="ARBA00022692"/>
    </source>
</evidence>
<feature type="transmembrane region" description="Helical" evidence="10">
    <location>
        <begin position="280"/>
        <end position="303"/>
    </location>
</feature>
<feature type="domain" description="Copper resistance protein D" evidence="12">
    <location>
        <begin position="317"/>
        <end position="413"/>
    </location>
</feature>
<evidence type="ECO:0000256" key="9">
    <source>
        <dbReference type="SAM" id="MobiDB-lite"/>
    </source>
</evidence>
<feature type="compositionally biased region" description="Low complexity" evidence="9">
    <location>
        <begin position="531"/>
        <end position="550"/>
    </location>
</feature>
<feature type="transmembrane region" description="Helical" evidence="10">
    <location>
        <begin position="224"/>
        <end position="245"/>
    </location>
</feature>
<dbReference type="Gene3D" id="2.60.40.1220">
    <property type="match status" value="1"/>
</dbReference>
<dbReference type="Proteomes" id="UP000005092">
    <property type="component" value="Unassembled WGS sequence"/>
</dbReference>
<sequence>MWSRIPNWATFNLSFRAAALLLVLAALGGLLPASAQAHAVLRSSSPANNEILDRSPSRVDLHFNEVVRLVSASATDASGDRIDLQGDTSGSVVLLNLPGSISRGTTIVSYRVASEDGHPIGGSVVFHVGTPTATSTEVAQGSVSPLAIAIWVVHASSIIFLAVVVGGALFDRWLGIGNPSPSRHDLAAFLGVLLFSTNIYLQGLDEIGGDLSLAGLQPFLAASHSSPAIASSLALLAVVLVSLPLTGRRSSLAAAALAMIAASSSFIFSGHCSVVEPRWLARACVFLHGGVMIFWIGSLIPLWRASATQACAGQLLGFSRAIPLPFVGMLLAGGALAWIELPALDTVLLSMYGRVLLLKILLVSLLCLLALYNRVRLTRPALAGSQNARWRLRRSIKAEMLLAIAIVAAASLWRFAGPDQLQFAAAAPLSVHMHSDAAMAQLELQAQPDGTSTVRVSLLTPDLDPLEPSMVLLRVKKPEAGVEPIKYSLVRSPDDVWEASGLPIGDPKGWEADVQILIDDFTTVHLEGDLAPSDDAAEASASPRSADADY</sequence>
<evidence type="ECO:0000259" key="11">
    <source>
        <dbReference type="Pfam" id="PF04234"/>
    </source>
</evidence>
<dbReference type="EMBL" id="JH719381">
    <property type="protein sequence ID" value="EJB05980.1"/>
    <property type="molecule type" value="Genomic_DNA"/>
</dbReference>
<dbReference type="InterPro" id="IPR032694">
    <property type="entry name" value="CopC/D"/>
</dbReference>
<organism evidence="13 14">
    <name type="scientific">Rhizobium leguminosarum bv. trifolii WSM597</name>
    <dbReference type="NCBI Taxonomy" id="754764"/>
    <lineage>
        <taxon>Bacteria</taxon>
        <taxon>Pseudomonadati</taxon>
        <taxon>Pseudomonadota</taxon>
        <taxon>Alphaproteobacteria</taxon>
        <taxon>Hyphomicrobiales</taxon>
        <taxon>Rhizobiaceae</taxon>
        <taxon>Rhizobium/Agrobacterium group</taxon>
        <taxon>Rhizobium</taxon>
    </lineage>
</organism>
<keyword evidence="6 10" id="KW-1133">Transmembrane helix</keyword>
<keyword evidence="7" id="KW-0186">Copper</keyword>
<dbReference type="GO" id="GO:0006825">
    <property type="term" value="P:copper ion transport"/>
    <property type="evidence" value="ECO:0007669"/>
    <property type="project" value="InterPro"/>
</dbReference>
<dbReference type="Pfam" id="PF05425">
    <property type="entry name" value="CopD"/>
    <property type="match status" value="1"/>
</dbReference>
<keyword evidence="5" id="KW-0732">Signal</keyword>
<feature type="transmembrane region" description="Helical" evidence="10">
    <location>
        <begin position="398"/>
        <end position="416"/>
    </location>
</feature>
<evidence type="ECO:0000256" key="10">
    <source>
        <dbReference type="SAM" id="Phobius"/>
    </source>
</evidence>
<keyword evidence="2" id="KW-1003">Cell membrane</keyword>
<dbReference type="InterPro" id="IPR008457">
    <property type="entry name" value="Cu-R_CopD_dom"/>
</dbReference>
<dbReference type="GO" id="GO:0042597">
    <property type="term" value="C:periplasmic space"/>
    <property type="evidence" value="ECO:0007669"/>
    <property type="project" value="InterPro"/>
</dbReference>
<dbReference type="GO" id="GO:0005886">
    <property type="term" value="C:plasma membrane"/>
    <property type="evidence" value="ECO:0007669"/>
    <property type="project" value="UniProtKB-SubCell"/>
</dbReference>
<keyword evidence="3 10" id="KW-0812">Transmembrane</keyword>
<protein>
    <submittedName>
        <fullName evidence="13">Putative copper export protein</fullName>
    </submittedName>
</protein>
<evidence type="ECO:0000259" key="12">
    <source>
        <dbReference type="Pfam" id="PF05425"/>
    </source>
</evidence>
<dbReference type="Pfam" id="PF04234">
    <property type="entry name" value="CopC"/>
    <property type="match status" value="1"/>
</dbReference>
<evidence type="ECO:0000256" key="6">
    <source>
        <dbReference type="ARBA" id="ARBA00022989"/>
    </source>
</evidence>
<dbReference type="AlphaFoldDB" id="J0H703"/>
<comment type="subcellular location">
    <subcellularLocation>
        <location evidence="1">Cell membrane</location>
        <topology evidence="1">Multi-pass membrane protein</topology>
    </subcellularLocation>
</comment>
<feature type="transmembrane region" description="Helical" evidence="10">
    <location>
        <begin position="186"/>
        <end position="204"/>
    </location>
</feature>
<feature type="transmembrane region" description="Helical" evidence="10">
    <location>
        <begin position="315"/>
        <end position="339"/>
    </location>
</feature>
<evidence type="ECO:0000313" key="13">
    <source>
        <dbReference type="EMBL" id="EJB05980.1"/>
    </source>
</evidence>
<dbReference type="OrthoDB" id="8374223at2"/>
<feature type="domain" description="CopC" evidence="11">
    <location>
        <begin position="38"/>
        <end position="128"/>
    </location>
</feature>
<dbReference type="InterPro" id="IPR007348">
    <property type="entry name" value="CopC_dom"/>
</dbReference>
<evidence type="ECO:0000256" key="7">
    <source>
        <dbReference type="ARBA" id="ARBA00023008"/>
    </source>
</evidence>
<evidence type="ECO:0000256" key="4">
    <source>
        <dbReference type="ARBA" id="ARBA00022723"/>
    </source>
</evidence>
<dbReference type="PANTHER" id="PTHR34820:SF4">
    <property type="entry name" value="INNER MEMBRANE PROTEIN YEBZ"/>
    <property type="match status" value="1"/>
</dbReference>
<keyword evidence="8 10" id="KW-0472">Membrane</keyword>
<dbReference type="RefSeq" id="WP_003590877.1">
    <property type="nucleotide sequence ID" value="NZ_JH719381.1"/>
</dbReference>
<dbReference type="HOGENOM" id="CLU_023176_2_0_5"/>
<dbReference type="PANTHER" id="PTHR34820">
    <property type="entry name" value="INNER MEMBRANE PROTEIN YEBZ"/>
    <property type="match status" value="1"/>
</dbReference>
<evidence type="ECO:0000256" key="1">
    <source>
        <dbReference type="ARBA" id="ARBA00004651"/>
    </source>
</evidence>
<dbReference type="InterPro" id="IPR014756">
    <property type="entry name" value="Ig_E-set"/>
</dbReference>
<feature type="region of interest" description="Disordered" evidence="9">
    <location>
        <begin position="529"/>
        <end position="550"/>
    </location>
</feature>
<proteinExistence type="predicted"/>
<evidence type="ECO:0000313" key="14">
    <source>
        <dbReference type="Proteomes" id="UP000005092"/>
    </source>
</evidence>
<reference evidence="13 14" key="1">
    <citation type="submission" date="2012-02" db="EMBL/GenBank/DDBJ databases">
        <title>Improved High-Quality Draft Sequence of Rhizobium leguminosarum bv. trifolii WSM597.</title>
        <authorList>
            <consortium name="US DOE Joint Genome Institute"/>
            <person name="Lucas S."/>
            <person name="Han J."/>
            <person name="Lapidus A."/>
            <person name="Cheng J.-F."/>
            <person name="Goodwin L."/>
            <person name="Pitluck S."/>
            <person name="Peters L."/>
            <person name="Ovchinnikova G."/>
            <person name="Held B."/>
            <person name="Detter J.C."/>
            <person name="Han C."/>
            <person name="Tapia R."/>
            <person name="Land M."/>
            <person name="Hauser L."/>
            <person name="Kyrpides N."/>
            <person name="Ivanova N."/>
            <person name="Pagani I."/>
            <person name="Brau L."/>
            <person name="Yates R."/>
            <person name="O'Hara G."/>
            <person name="Rui T."/>
            <person name="Howieson J."/>
            <person name="Reeve W."/>
            <person name="Woyke T."/>
        </authorList>
    </citation>
    <scope>NUCLEOTIDE SEQUENCE [LARGE SCALE GENOMIC DNA]</scope>
    <source>
        <strain evidence="13 14">WSM597</strain>
    </source>
</reference>
<name>J0H703_RHILT</name>
<dbReference type="GO" id="GO:0046688">
    <property type="term" value="P:response to copper ion"/>
    <property type="evidence" value="ECO:0007669"/>
    <property type="project" value="InterPro"/>
</dbReference>
<dbReference type="SUPFAM" id="SSF81296">
    <property type="entry name" value="E set domains"/>
    <property type="match status" value="1"/>
</dbReference>
<accession>J0H703</accession>
<evidence type="ECO:0000256" key="5">
    <source>
        <dbReference type="ARBA" id="ARBA00022729"/>
    </source>
</evidence>
<feature type="transmembrane region" description="Helical" evidence="10">
    <location>
        <begin position="351"/>
        <end position="372"/>
    </location>
</feature>
<feature type="transmembrane region" description="Helical" evidence="10">
    <location>
        <begin position="252"/>
        <end position="268"/>
    </location>
</feature>